<evidence type="ECO:0000313" key="5">
    <source>
        <dbReference type="Proteomes" id="UP000184073"/>
    </source>
</evidence>
<organism evidence="4 5">
    <name type="scientific">Aspergillus versicolor CBS 583.65</name>
    <dbReference type="NCBI Taxonomy" id="1036611"/>
    <lineage>
        <taxon>Eukaryota</taxon>
        <taxon>Fungi</taxon>
        <taxon>Dikarya</taxon>
        <taxon>Ascomycota</taxon>
        <taxon>Pezizomycotina</taxon>
        <taxon>Eurotiomycetes</taxon>
        <taxon>Eurotiomycetidae</taxon>
        <taxon>Eurotiales</taxon>
        <taxon>Aspergillaceae</taxon>
        <taxon>Aspergillus</taxon>
        <taxon>Aspergillus subgen. Nidulantes</taxon>
    </lineage>
</organism>
<comment type="similarity">
    <text evidence="1">Belongs to the short-chain dehydrogenases/reductases (SDR) family.</text>
</comment>
<dbReference type="GeneID" id="63724334"/>
<dbReference type="EMBL" id="KV878138">
    <property type="protein sequence ID" value="OJJ07864.1"/>
    <property type="molecule type" value="Genomic_DNA"/>
</dbReference>
<sequence>MITMSDSTIVLITGVARGIGRGLAEAYLSRSNHTLIGTVRDTTAPNVESLRSHPKGPGSRLLLVQLESTNPEDYTKLASTIKSEGISHLDVVIPNAGAASPAGSPATVDIQDLTKVFDVNTLSTLRLFQTTRELLEKSPGKPKWASMSTAVASIAYVEQYGTARISPYALSKVGMNWLTVAIHATEEWLTAFAIHPGLVQTDMGNRGAQMIGLKEAPNTIEETVTKTVAAIDGATREGTSGKFLNIIDGTELPW</sequence>
<dbReference type="PANTHER" id="PTHR43544">
    <property type="entry name" value="SHORT-CHAIN DEHYDROGENASE/REDUCTASE"/>
    <property type="match status" value="1"/>
</dbReference>
<evidence type="ECO:0000256" key="2">
    <source>
        <dbReference type="ARBA" id="ARBA00022857"/>
    </source>
</evidence>
<evidence type="ECO:0000313" key="4">
    <source>
        <dbReference type="EMBL" id="OJJ07864.1"/>
    </source>
</evidence>
<dbReference type="InterPro" id="IPR002347">
    <property type="entry name" value="SDR_fam"/>
</dbReference>
<evidence type="ECO:0000256" key="3">
    <source>
        <dbReference type="ARBA" id="ARBA00023002"/>
    </source>
</evidence>
<protein>
    <recommendedName>
        <fullName evidence="6">Aflatoxin biosynthesis ketoreductase nor-1</fullName>
    </recommendedName>
</protein>
<dbReference type="Proteomes" id="UP000184073">
    <property type="component" value="Unassembled WGS sequence"/>
</dbReference>
<dbReference type="OrthoDB" id="9876299at2759"/>
<dbReference type="GO" id="GO:0005737">
    <property type="term" value="C:cytoplasm"/>
    <property type="evidence" value="ECO:0007669"/>
    <property type="project" value="TreeGrafter"/>
</dbReference>
<accession>A0A1L9Q278</accession>
<dbReference type="AlphaFoldDB" id="A0A1L9Q278"/>
<dbReference type="SUPFAM" id="SSF51735">
    <property type="entry name" value="NAD(P)-binding Rossmann-fold domains"/>
    <property type="match status" value="1"/>
</dbReference>
<dbReference type="InterPro" id="IPR051468">
    <property type="entry name" value="Fungal_SecMetab_SDRs"/>
</dbReference>
<dbReference type="VEuPathDB" id="FungiDB:ASPVEDRAFT_178773"/>
<dbReference type="RefSeq" id="XP_040673626.1">
    <property type="nucleotide sequence ID" value="XM_040808823.1"/>
</dbReference>
<gene>
    <name evidence="4" type="ORF">ASPVEDRAFT_178773</name>
</gene>
<dbReference type="PANTHER" id="PTHR43544:SF7">
    <property type="entry name" value="NADB-LER2"/>
    <property type="match status" value="1"/>
</dbReference>
<keyword evidence="2" id="KW-0521">NADP</keyword>
<reference evidence="5" key="1">
    <citation type="journal article" date="2017" name="Genome Biol.">
        <title>Comparative genomics reveals high biological diversity and specific adaptations in the industrially and medically important fungal genus Aspergillus.</title>
        <authorList>
            <person name="de Vries R.P."/>
            <person name="Riley R."/>
            <person name="Wiebenga A."/>
            <person name="Aguilar-Osorio G."/>
            <person name="Amillis S."/>
            <person name="Uchima C.A."/>
            <person name="Anderluh G."/>
            <person name="Asadollahi M."/>
            <person name="Askin M."/>
            <person name="Barry K."/>
            <person name="Battaglia E."/>
            <person name="Bayram O."/>
            <person name="Benocci T."/>
            <person name="Braus-Stromeyer S.A."/>
            <person name="Caldana C."/>
            <person name="Canovas D."/>
            <person name="Cerqueira G.C."/>
            <person name="Chen F."/>
            <person name="Chen W."/>
            <person name="Choi C."/>
            <person name="Clum A."/>
            <person name="Dos Santos R.A."/>
            <person name="Damasio A.R."/>
            <person name="Diallinas G."/>
            <person name="Emri T."/>
            <person name="Fekete E."/>
            <person name="Flipphi M."/>
            <person name="Freyberg S."/>
            <person name="Gallo A."/>
            <person name="Gournas C."/>
            <person name="Habgood R."/>
            <person name="Hainaut M."/>
            <person name="Harispe M.L."/>
            <person name="Henrissat B."/>
            <person name="Hilden K.S."/>
            <person name="Hope R."/>
            <person name="Hossain A."/>
            <person name="Karabika E."/>
            <person name="Karaffa L."/>
            <person name="Karanyi Z."/>
            <person name="Krasevec N."/>
            <person name="Kuo A."/>
            <person name="Kusch H."/>
            <person name="LaButti K."/>
            <person name="Lagendijk E.L."/>
            <person name="Lapidus A."/>
            <person name="Levasseur A."/>
            <person name="Lindquist E."/>
            <person name="Lipzen A."/>
            <person name="Logrieco A.F."/>
            <person name="MacCabe A."/>
            <person name="Maekelae M.R."/>
            <person name="Malavazi I."/>
            <person name="Melin P."/>
            <person name="Meyer V."/>
            <person name="Mielnichuk N."/>
            <person name="Miskei M."/>
            <person name="Molnar A.P."/>
            <person name="Mule G."/>
            <person name="Ngan C.Y."/>
            <person name="Orejas M."/>
            <person name="Orosz E."/>
            <person name="Ouedraogo J.P."/>
            <person name="Overkamp K.M."/>
            <person name="Park H.-S."/>
            <person name="Perrone G."/>
            <person name="Piumi F."/>
            <person name="Punt P.J."/>
            <person name="Ram A.F."/>
            <person name="Ramon A."/>
            <person name="Rauscher S."/>
            <person name="Record E."/>
            <person name="Riano-Pachon D.M."/>
            <person name="Robert V."/>
            <person name="Roehrig J."/>
            <person name="Ruller R."/>
            <person name="Salamov A."/>
            <person name="Salih N.S."/>
            <person name="Samson R.A."/>
            <person name="Sandor E."/>
            <person name="Sanguinetti M."/>
            <person name="Schuetze T."/>
            <person name="Sepcic K."/>
            <person name="Shelest E."/>
            <person name="Sherlock G."/>
            <person name="Sophianopoulou V."/>
            <person name="Squina F.M."/>
            <person name="Sun H."/>
            <person name="Susca A."/>
            <person name="Todd R.B."/>
            <person name="Tsang A."/>
            <person name="Unkles S.E."/>
            <person name="van de Wiele N."/>
            <person name="van Rossen-Uffink D."/>
            <person name="Oliveira J.V."/>
            <person name="Vesth T.C."/>
            <person name="Visser J."/>
            <person name="Yu J.-H."/>
            <person name="Zhou M."/>
            <person name="Andersen M.R."/>
            <person name="Archer D.B."/>
            <person name="Baker S.E."/>
            <person name="Benoit I."/>
            <person name="Brakhage A.A."/>
            <person name="Braus G.H."/>
            <person name="Fischer R."/>
            <person name="Frisvad J.C."/>
            <person name="Goldman G.H."/>
            <person name="Houbraken J."/>
            <person name="Oakley B."/>
            <person name="Pocsi I."/>
            <person name="Scazzocchio C."/>
            <person name="Seiboth B."/>
            <person name="vanKuyk P.A."/>
            <person name="Wortman J."/>
            <person name="Dyer P.S."/>
            <person name="Grigoriev I.V."/>
        </authorList>
    </citation>
    <scope>NUCLEOTIDE SEQUENCE [LARGE SCALE GENOMIC DNA]</scope>
    <source>
        <strain evidence="5">CBS 583.65</strain>
    </source>
</reference>
<keyword evidence="5" id="KW-1185">Reference proteome</keyword>
<dbReference type="GO" id="GO:0016491">
    <property type="term" value="F:oxidoreductase activity"/>
    <property type="evidence" value="ECO:0007669"/>
    <property type="project" value="UniProtKB-KW"/>
</dbReference>
<dbReference type="InterPro" id="IPR036291">
    <property type="entry name" value="NAD(P)-bd_dom_sf"/>
</dbReference>
<dbReference type="PRINTS" id="PR00081">
    <property type="entry name" value="GDHRDH"/>
</dbReference>
<dbReference type="STRING" id="1036611.A0A1L9Q278"/>
<evidence type="ECO:0008006" key="6">
    <source>
        <dbReference type="Google" id="ProtNLM"/>
    </source>
</evidence>
<proteinExistence type="inferred from homology"/>
<keyword evidence="3" id="KW-0560">Oxidoreductase</keyword>
<dbReference type="Pfam" id="PF00106">
    <property type="entry name" value="adh_short"/>
    <property type="match status" value="1"/>
</dbReference>
<name>A0A1L9Q278_ASPVE</name>
<dbReference type="Gene3D" id="3.40.50.720">
    <property type="entry name" value="NAD(P)-binding Rossmann-like Domain"/>
    <property type="match status" value="1"/>
</dbReference>
<evidence type="ECO:0000256" key="1">
    <source>
        <dbReference type="ARBA" id="ARBA00006484"/>
    </source>
</evidence>